<dbReference type="InterPro" id="IPR003609">
    <property type="entry name" value="Pan_app"/>
</dbReference>
<proteinExistence type="predicted"/>
<name>A0A7R8WLK9_9CRUS</name>
<evidence type="ECO:0000259" key="1">
    <source>
        <dbReference type="Pfam" id="PF00024"/>
    </source>
</evidence>
<organism evidence="2">
    <name type="scientific">Cyprideis torosa</name>
    <dbReference type="NCBI Taxonomy" id="163714"/>
    <lineage>
        <taxon>Eukaryota</taxon>
        <taxon>Metazoa</taxon>
        <taxon>Ecdysozoa</taxon>
        <taxon>Arthropoda</taxon>
        <taxon>Crustacea</taxon>
        <taxon>Oligostraca</taxon>
        <taxon>Ostracoda</taxon>
        <taxon>Podocopa</taxon>
        <taxon>Podocopida</taxon>
        <taxon>Cytherocopina</taxon>
        <taxon>Cytheroidea</taxon>
        <taxon>Cytherideidae</taxon>
        <taxon>Cyprideis</taxon>
    </lineage>
</organism>
<dbReference type="Pfam" id="PF00024">
    <property type="entry name" value="PAN_1"/>
    <property type="match status" value="1"/>
</dbReference>
<accession>A0A7R8WLK9</accession>
<reference evidence="2" key="1">
    <citation type="submission" date="2020-11" db="EMBL/GenBank/DDBJ databases">
        <authorList>
            <person name="Tran Van P."/>
        </authorList>
    </citation>
    <scope>NUCLEOTIDE SEQUENCE</scope>
</reference>
<evidence type="ECO:0000313" key="2">
    <source>
        <dbReference type="EMBL" id="CAD7231238.1"/>
    </source>
</evidence>
<gene>
    <name evidence="2" type="ORF">CTOB1V02_LOCUS9090</name>
</gene>
<feature type="domain" description="Apple" evidence="1">
    <location>
        <begin position="38"/>
        <end position="81"/>
    </location>
</feature>
<dbReference type="AlphaFoldDB" id="A0A7R8WLK9"/>
<dbReference type="SUPFAM" id="SSF57414">
    <property type="entry name" value="Hairpin loop containing domain-like"/>
    <property type="match status" value="1"/>
</dbReference>
<protein>
    <recommendedName>
        <fullName evidence="1">Apple domain-containing protein</fullName>
    </recommendedName>
</protein>
<dbReference type="EMBL" id="OB663311">
    <property type="protein sequence ID" value="CAD7231238.1"/>
    <property type="molecule type" value="Genomic_DNA"/>
</dbReference>
<sequence>MSHIKLKPVLLVLPVFVAAVEAFRFLEVLGQSPTASSVLKSTRGTSVTKCGIMCVQHPFCSSFGFIPGPKQCDLSSLTFEDRSDLSLFDVKQDGRAFYGSSKDAISFQEGDVIYAEYEVTSTPPSNLK</sequence>